<dbReference type="GO" id="GO:0003968">
    <property type="term" value="F:RNA-directed RNA polymerase activity"/>
    <property type="evidence" value="ECO:0007669"/>
    <property type="project" value="UniProtKB-KW"/>
</dbReference>
<dbReference type="InterPro" id="IPR002166">
    <property type="entry name" value="RNA_pol_HCV"/>
</dbReference>
<dbReference type="PROSITE" id="PS50507">
    <property type="entry name" value="RDRP_SSRNA_POS"/>
    <property type="match status" value="1"/>
</dbReference>
<evidence type="ECO:0000313" key="9">
    <source>
        <dbReference type="EMBL" id="QXN75443.1"/>
    </source>
</evidence>
<dbReference type="GO" id="GO:0000166">
    <property type="term" value="F:nucleotide binding"/>
    <property type="evidence" value="ECO:0007669"/>
    <property type="project" value="UniProtKB-KW"/>
</dbReference>
<comment type="catalytic activity">
    <reaction evidence="7">
        <text>RNA(n) + a ribonucleoside 5'-triphosphate = RNA(n+1) + diphosphate</text>
        <dbReference type="Rhea" id="RHEA:21248"/>
        <dbReference type="Rhea" id="RHEA-COMP:14527"/>
        <dbReference type="Rhea" id="RHEA-COMP:17342"/>
        <dbReference type="ChEBI" id="CHEBI:33019"/>
        <dbReference type="ChEBI" id="CHEBI:61557"/>
        <dbReference type="ChEBI" id="CHEBI:140395"/>
        <dbReference type="EC" id="2.7.7.48"/>
    </reaction>
</comment>
<dbReference type="InterPro" id="IPR043128">
    <property type="entry name" value="Rev_trsase/Diguanyl_cyclase"/>
</dbReference>
<keyword evidence="6 7" id="KW-0693">Viral RNA replication</keyword>
<reference evidence="9" key="1">
    <citation type="submission" date="2021-02" db="EMBL/GenBank/DDBJ databases">
        <title>The hidden world within plants: metatranscriptomics unveil the complexity of wood microbiomes in grapevine.</title>
        <authorList>
            <person name="Nerva L."/>
            <person name="Garcia J.F."/>
            <person name="Favaretto F."/>
            <person name="Giudice G."/>
            <person name="Moffa L."/>
            <person name="Dario C."/>
            <person name="Riccardo V."/>
            <person name="Gambino G."/>
            <person name="Chitarra W."/>
        </authorList>
    </citation>
    <scope>NUCLEOTIDE SEQUENCE</scope>
</reference>
<keyword evidence="4 7" id="KW-0548">Nucleotidyltransferase</keyword>
<feature type="domain" description="RdRp catalytic" evidence="8">
    <location>
        <begin position="185"/>
        <end position="299"/>
    </location>
</feature>
<evidence type="ECO:0000256" key="5">
    <source>
        <dbReference type="ARBA" id="ARBA00022741"/>
    </source>
</evidence>
<sequence>MNLGLDHLHQQIYRPKIPHGGNQDEQVAFWYRIDRYDPEIALDVKSPEYKLCRYYARKLGRRLSTMWEPISLEQVLDHYSGKLRERYRLAVESLKTSTLTRRDASIKEFVKRDKVSPLKFQVKAPRIISPRETRYGVTLAKYTKPIEAAFFKLKDHYNIRYFAKGCDARQRYRIIREKFEAIEDCVIMTIDAEAFDAHVNTFQLRLEHMVYTVGCNRTELRQILSWQLKNIFKGTFGLRRIVKARRMSGDMNTALGNCVIVYIIIKAFMKHYKLRKLMAIFDDGDDCLLFVSRSVAELVRRELPVWFKNIGHVLKIENYVDRFQDIVFCQARPFETRQIMVRNWTKVLSHCYVSNKHYDHPKFGVKIMKSIALAEVSLNPGVPIIGPWFAAWLEKLVDVSLAPDEFLEESIKRRVSKNWSKATYIPPTHADRACFSDLFGITATEQIALEMRLVDYVMTYPLEEYLAIDVLGDQHVYFPVDINLSGEL</sequence>
<dbReference type="Gene3D" id="3.30.70.270">
    <property type="match status" value="1"/>
</dbReference>
<dbReference type="EMBL" id="MW648533">
    <property type="protein sequence ID" value="QXN75443.1"/>
    <property type="molecule type" value="Genomic_RNA"/>
</dbReference>
<proteinExistence type="predicted"/>
<dbReference type="GO" id="GO:0039694">
    <property type="term" value="P:viral RNA genome replication"/>
    <property type="evidence" value="ECO:0007669"/>
    <property type="project" value="InterPro"/>
</dbReference>
<evidence type="ECO:0000256" key="6">
    <source>
        <dbReference type="ARBA" id="ARBA00022953"/>
    </source>
</evidence>
<organism evidence="9">
    <name type="scientific">Grapevine-associated tombus-like virus 2</name>
    <dbReference type="NCBI Taxonomy" id="2814342"/>
    <lineage>
        <taxon>Viruses</taxon>
        <taxon>Riboviria</taxon>
        <taxon>Orthornavirae</taxon>
        <taxon>Kitrinoviricota</taxon>
        <taxon>Tolucaviricetes</taxon>
        <taxon>Tolivirales</taxon>
        <taxon>Tombusviridae</taxon>
    </lineage>
</organism>
<name>A0A8F5RCV4_9TOMB</name>
<keyword evidence="2 7" id="KW-0696">RNA-directed RNA polymerase</keyword>
<dbReference type="InterPro" id="IPR043502">
    <property type="entry name" value="DNA/RNA_pol_sf"/>
</dbReference>
<evidence type="ECO:0000256" key="4">
    <source>
        <dbReference type="ARBA" id="ARBA00022695"/>
    </source>
</evidence>
<evidence type="ECO:0000256" key="1">
    <source>
        <dbReference type="ARBA" id="ARBA00012494"/>
    </source>
</evidence>
<keyword evidence="5 7" id="KW-0547">Nucleotide-binding</keyword>
<evidence type="ECO:0000259" key="8">
    <source>
        <dbReference type="PROSITE" id="PS50507"/>
    </source>
</evidence>
<dbReference type="Pfam" id="PF00998">
    <property type="entry name" value="RdRP_3"/>
    <property type="match status" value="1"/>
</dbReference>
<protein>
    <recommendedName>
        <fullName evidence="1 7">RNA-directed RNA polymerase</fullName>
        <ecNumber evidence="1 7">2.7.7.48</ecNumber>
    </recommendedName>
</protein>
<evidence type="ECO:0000256" key="7">
    <source>
        <dbReference type="RuleBase" id="RU363062"/>
    </source>
</evidence>
<evidence type="ECO:0000256" key="2">
    <source>
        <dbReference type="ARBA" id="ARBA00022484"/>
    </source>
</evidence>
<dbReference type="EC" id="2.7.7.48" evidence="1 7"/>
<keyword evidence="3 7" id="KW-0808">Transferase</keyword>
<dbReference type="GO" id="GO:0003723">
    <property type="term" value="F:RNA binding"/>
    <property type="evidence" value="ECO:0007669"/>
    <property type="project" value="InterPro"/>
</dbReference>
<dbReference type="InterPro" id="IPR007094">
    <property type="entry name" value="RNA-dir_pol_PSvirus"/>
</dbReference>
<dbReference type="SUPFAM" id="SSF56672">
    <property type="entry name" value="DNA/RNA polymerases"/>
    <property type="match status" value="1"/>
</dbReference>
<evidence type="ECO:0000256" key="3">
    <source>
        <dbReference type="ARBA" id="ARBA00022679"/>
    </source>
</evidence>
<accession>A0A8F5RCV4</accession>